<keyword evidence="3" id="KW-1185">Reference proteome</keyword>
<evidence type="ECO:0008006" key="4">
    <source>
        <dbReference type="Google" id="ProtNLM"/>
    </source>
</evidence>
<organism evidence="2 3">
    <name type="scientific">Microthlaspi erraticum</name>
    <dbReference type="NCBI Taxonomy" id="1685480"/>
    <lineage>
        <taxon>Eukaryota</taxon>
        <taxon>Viridiplantae</taxon>
        <taxon>Streptophyta</taxon>
        <taxon>Embryophyta</taxon>
        <taxon>Tracheophyta</taxon>
        <taxon>Spermatophyta</taxon>
        <taxon>Magnoliopsida</taxon>
        <taxon>eudicotyledons</taxon>
        <taxon>Gunneridae</taxon>
        <taxon>Pentapetalae</taxon>
        <taxon>rosids</taxon>
        <taxon>malvids</taxon>
        <taxon>Brassicales</taxon>
        <taxon>Brassicaceae</taxon>
        <taxon>Coluteocarpeae</taxon>
        <taxon>Microthlaspi</taxon>
    </lineage>
</organism>
<dbReference type="AlphaFoldDB" id="A0A6D2JSX3"/>
<evidence type="ECO:0000313" key="2">
    <source>
        <dbReference type="EMBL" id="CAA7039168.1"/>
    </source>
</evidence>
<dbReference type="Proteomes" id="UP000467841">
    <property type="component" value="Unassembled WGS sequence"/>
</dbReference>
<proteinExistence type="predicted"/>
<comment type="caution">
    <text evidence="2">The sequence shown here is derived from an EMBL/GenBank/DDBJ whole genome shotgun (WGS) entry which is preliminary data.</text>
</comment>
<evidence type="ECO:0000256" key="1">
    <source>
        <dbReference type="SAM" id="SignalP"/>
    </source>
</evidence>
<dbReference type="PANTHER" id="PTHR36312">
    <property type="entry name" value="THIONIN-LIKE PROTEIN 1"/>
    <property type="match status" value="1"/>
</dbReference>
<dbReference type="InterPro" id="IPR038975">
    <property type="entry name" value="THNL"/>
</dbReference>
<gene>
    <name evidence="2" type="ORF">MERR_LOCUS26403</name>
</gene>
<dbReference type="OrthoDB" id="653285at2759"/>
<evidence type="ECO:0000313" key="3">
    <source>
        <dbReference type="Proteomes" id="UP000467841"/>
    </source>
</evidence>
<sequence length="105" mass="11524">MENKRMAMLVVMMLVMGNLLLETEAVPFLTCYEGSIYMCISSAKGINKVLCPFTSLKDCIHPQIASAEANIREIASDYVCKLGCSLHQCASVSSIEDKDVLTVRS</sequence>
<protein>
    <recommendedName>
        <fullName evidence="4">Bifunctional inhibitor/plant lipid transfer protein/seed storage helical domain-containing protein</fullName>
    </recommendedName>
</protein>
<dbReference type="EMBL" id="CACVBM020001207">
    <property type="protein sequence ID" value="CAA7039168.1"/>
    <property type="molecule type" value="Genomic_DNA"/>
</dbReference>
<keyword evidence="1" id="KW-0732">Signal</keyword>
<name>A0A6D2JSX3_9BRAS</name>
<accession>A0A6D2JSX3</accession>
<feature type="signal peptide" evidence="1">
    <location>
        <begin position="1"/>
        <end position="25"/>
    </location>
</feature>
<reference evidence="2" key="1">
    <citation type="submission" date="2020-01" db="EMBL/GenBank/DDBJ databases">
        <authorList>
            <person name="Mishra B."/>
        </authorList>
    </citation>
    <scope>NUCLEOTIDE SEQUENCE [LARGE SCALE GENOMIC DNA]</scope>
</reference>
<dbReference type="PANTHER" id="PTHR36312:SF9">
    <property type="entry name" value="THIONIN-LIKE PROTEIN 1"/>
    <property type="match status" value="1"/>
</dbReference>
<feature type="chain" id="PRO_5025663398" description="Bifunctional inhibitor/plant lipid transfer protein/seed storage helical domain-containing protein" evidence="1">
    <location>
        <begin position="26"/>
        <end position="105"/>
    </location>
</feature>